<dbReference type="InterPro" id="IPR029058">
    <property type="entry name" value="AB_hydrolase_fold"/>
</dbReference>
<comment type="similarity">
    <text evidence="1">Belongs to the esterase D family.</text>
</comment>
<evidence type="ECO:0000256" key="3">
    <source>
        <dbReference type="SAM" id="SignalP"/>
    </source>
</evidence>
<dbReference type="PROSITE" id="PS51257">
    <property type="entry name" value="PROKAR_LIPOPROTEIN"/>
    <property type="match status" value="1"/>
</dbReference>
<reference evidence="4" key="1">
    <citation type="submission" date="2022-11" db="EMBL/GenBank/DDBJ databases">
        <title>Alteromonas sp. nov., isolated from sea water of the Qingdao.</title>
        <authorList>
            <person name="Wang Q."/>
        </authorList>
    </citation>
    <scope>NUCLEOTIDE SEQUENCE</scope>
    <source>
        <strain evidence="4">ASW11-7</strain>
    </source>
</reference>
<dbReference type="Gene3D" id="3.40.50.1820">
    <property type="entry name" value="alpha/beta hydrolase"/>
    <property type="match status" value="1"/>
</dbReference>
<evidence type="ECO:0000256" key="2">
    <source>
        <dbReference type="ARBA" id="ARBA00022801"/>
    </source>
</evidence>
<evidence type="ECO:0000313" key="5">
    <source>
        <dbReference type="Proteomes" id="UP001142810"/>
    </source>
</evidence>
<keyword evidence="3" id="KW-0732">Signal</keyword>
<dbReference type="Pfam" id="PF00756">
    <property type="entry name" value="Esterase"/>
    <property type="match status" value="1"/>
</dbReference>
<dbReference type="GO" id="GO:0016787">
    <property type="term" value="F:hydrolase activity"/>
    <property type="evidence" value="ECO:0007669"/>
    <property type="project" value="UniProtKB-KW"/>
</dbReference>
<dbReference type="EMBL" id="JAPFRD010000005">
    <property type="protein sequence ID" value="MCW8107537.1"/>
    <property type="molecule type" value="Genomic_DNA"/>
</dbReference>
<proteinExistence type="inferred from homology"/>
<evidence type="ECO:0000313" key="4">
    <source>
        <dbReference type="EMBL" id="MCW8107537.1"/>
    </source>
</evidence>
<evidence type="ECO:0000256" key="1">
    <source>
        <dbReference type="ARBA" id="ARBA00005622"/>
    </source>
</evidence>
<protein>
    <submittedName>
        <fullName evidence="4">Alpha/beta hydrolase-fold protein</fullName>
    </submittedName>
</protein>
<name>A0ABT3P487_9ALTE</name>
<gene>
    <name evidence="4" type="ORF">OPS25_03335</name>
</gene>
<dbReference type="PANTHER" id="PTHR40841">
    <property type="entry name" value="SIDEROPHORE TRIACETYLFUSARININE C ESTERASE"/>
    <property type="match status" value="1"/>
</dbReference>
<dbReference type="InterPro" id="IPR000801">
    <property type="entry name" value="Esterase-like"/>
</dbReference>
<dbReference type="PANTHER" id="PTHR40841:SF2">
    <property type="entry name" value="SIDEROPHORE-DEGRADING ESTERASE (EUROFUNG)"/>
    <property type="match status" value="1"/>
</dbReference>
<sequence length="279" mass="31864">MQQAIFKLIAFLLLVISCELSAESTEAPMEYLHGLGKVDYFLLEDVREDDSIQVYHIYVRNSPSAADGHKLPTIYLLDGGINFPLLSAYYQLLRLMNTVPEMLIVGISYGTSDWKKGNARAFDFTLPAKKQQHWGGAKKFEAFLAHSLIPRIEQHYPADPHKRILFGQSVGGQFGLYTSMYGESPFHAIIASNPALHENLPLLITPIQNPTDRPMAYISLAENDSARFRQPALKWSKHWFERSPDWKRKVVHLEQHDHLSANPEAFRQGLRWIFAQPSF</sequence>
<dbReference type="InterPro" id="IPR052558">
    <property type="entry name" value="Siderophore_Hydrolase_D"/>
</dbReference>
<dbReference type="SUPFAM" id="SSF53474">
    <property type="entry name" value="alpha/beta-Hydrolases"/>
    <property type="match status" value="1"/>
</dbReference>
<organism evidence="4 5">
    <name type="scientific">Alteromonas aquimaris</name>
    <dbReference type="NCBI Taxonomy" id="2998417"/>
    <lineage>
        <taxon>Bacteria</taxon>
        <taxon>Pseudomonadati</taxon>
        <taxon>Pseudomonadota</taxon>
        <taxon>Gammaproteobacteria</taxon>
        <taxon>Alteromonadales</taxon>
        <taxon>Alteromonadaceae</taxon>
        <taxon>Alteromonas/Salinimonas group</taxon>
        <taxon>Alteromonas</taxon>
    </lineage>
</organism>
<dbReference type="Proteomes" id="UP001142810">
    <property type="component" value="Unassembled WGS sequence"/>
</dbReference>
<keyword evidence="2 4" id="KW-0378">Hydrolase</keyword>
<keyword evidence="5" id="KW-1185">Reference proteome</keyword>
<dbReference type="RefSeq" id="WP_265616245.1">
    <property type="nucleotide sequence ID" value="NZ_JAPFRD010000005.1"/>
</dbReference>
<accession>A0ABT3P487</accession>
<comment type="caution">
    <text evidence="4">The sequence shown here is derived from an EMBL/GenBank/DDBJ whole genome shotgun (WGS) entry which is preliminary data.</text>
</comment>
<feature type="signal peptide" evidence="3">
    <location>
        <begin position="1"/>
        <end position="22"/>
    </location>
</feature>
<feature type="chain" id="PRO_5046429133" evidence="3">
    <location>
        <begin position="23"/>
        <end position="279"/>
    </location>
</feature>